<dbReference type="CDD" id="cd00082">
    <property type="entry name" value="HisKA"/>
    <property type="match status" value="1"/>
</dbReference>
<dbReference type="InterPro" id="IPR005467">
    <property type="entry name" value="His_kinase_dom"/>
</dbReference>
<accession>A0A1M6IIX9</accession>
<evidence type="ECO:0000256" key="3">
    <source>
        <dbReference type="ARBA" id="ARBA00022553"/>
    </source>
</evidence>
<dbReference type="GO" id="GO:0000155">
    <property type="term" value="F:phosphorelay sensor kinase activity"/>
    <property type="evidence" value="ECO:0007669"/>
    <property type="project" value="InterPro"/>
</dbReference>
<keyword evidence="12" id="KW-1185">Reference proteome</keyword>
<evidence type="ECO:0000256" key="2">
    <source>
        <dbReference type="ARBA" id="ARBA00012438"/>
    </source>
</evidence>
<dbReference type="SUPFAM" id="SSF55781">
    <property type="entry name" value="GAF domain-like"/>
    <property type="match status" value="1"/>
</dbReference>
<name>A0A1M6IIX9_9FIRM</name>
<dbReference type="InterPro" id="IPR050736">
    <property type="entry name" value="Sensor_HK_Regulatory"/>
</dbReference>
<dbReference type="InterPro" id="IPR003018">
    <property type="entry name" value="GAF"/>
</dbReference>
<organism evidence="11 12">
    <name type="scientific">Thermoclostridium caenicola</name>
    <dbReference type="NCBI Taxonomy" id="659425"/>
    <lineage>
        <taxon>Bacteria</taxon>
        <taxon>Bacillati</taxon>
        <taxon>Bacillota</taxon>
        <taxon>Clostridia</taxon>
        <taxon>Eubacteriales</taxon>
        <taxon>Oscillospiraceae</taxon>
        <taxon>Thermoclostridium</taxon>
    </lineage>
</organism>
<keyword evidence="4" id="KW-0808">Transferase</keyword>
<dbReference type="SMART" id="SM00065">
    <property type="entry name" value="GAF"/>
    <property type="match status" value="1"/>
</dbReference>
<dbReference type="InterPro" id="IPR036890">
    <property type="entry name" value="HATPase_C_sf"/>
</dbReference>
<dbReference type="PANTHER" id="PTHR43711:SF26">
    <property type="entry name" value="SENSOR HISTIDINE KINASE RCSC"/>
    <property type="match status" value="1"/>
</dbReference>
<sequence length="810" mass="93106">MKYRIPEKYSGFHSFLTCQSSVITGINKGFLRQTGYSESEIINRHIDDVLTGLLRIQHHKVQKVKAKGMAECFLFTKALQPRKVCIRLVNEGDSDRSVYYFIDKSGSCLNDYLLTLKQLNDTACALYAVPELILLKASPKYLGYLPEPANKAEYSIGKSVGNIFPDFKGSAQELVWNRAIGSGKIKHVKKRRKFSENQVTYWESCVIPVFKNRKVRYIYEVITDVTDRDKNNQPMTGQAQLTKVKQLKLDILESIRVGFVILDQDWRFAYVNPQAAHYLGLKPDKLVGRLIWDCLEWLDKTEVGGYLRQAQMECRPISFEFHYPDTDQYFNCSIYPATSGMAIYWVETTKHKHTEREAIRNKKKADILYEMAGKLHASNMPLRIIKKLCLKITDFLGCQLFINYIVDEKRKKLRMNACWGLDDQMRKELEWIDYGHTLCGCAARDRTRVVVENIQHSTDTETEWYRTAGIRAFASHPLVEKDRVVGTLAFGSRTKDTFSRDDLALMKAVADLTATAINRVRTERRMKEQHQLMLEAERERIAALKRYIKMKDEFLSIISHEFKTPLAVIFSAIQTMEHTCGDELSEKAKSFISKIRQNSLRQLRLVNNLLDITRLNSGWLIPNWSNVDIVRLTRAITQSVEVYARQKNIALTFQSRLKQRVIQMDQEKYERILLNLLSNAIKFTPEGKSVTVRVYMTKKFGSRMVGIEVKDEGMGIPREKMDAIFERFFQVDSSFTRQAEGIGIGLCLAQKFTESLGGRMTAKSKVGQGSSFSVFFPDTKKECSDAGPENVQQDYKLLLTASVEFSDMVS</sequence>
<dbReference type="InterPro" id="IPR029016">
    <property type="entry name" value="GAF-like_dom_sf"/>
</dbReference>
<proteinExistence type="predicted"/>
<dbReference type="FunFam" id="3.30.565.10:FF:000037">
    <property type="entry name" value="Hybrid sensor histidine kinase/response regulator"/>
    <property type="match status" value="1"/>
</dbReference>
<dbReference type="NCBIfam" id="TIGR00229">
    <property type="entry name" value="sensory_box"/>
    <property type="match status" value="1"/>
</dbReference>
<dbReference type="AlphaFoldDB" id="A0A1M6IIX9"/>
<dbReference type="InterPro" id="IPR013656">
    <property type="entry name" value="PAS_4"/>
</dbReference>
<dbReference type="InterPro" id="IPR004358">
    <property type="entry name" value="Sig_transdc_His_kin-like_C"/>
</dbReference>
<dbReference type="CDD" id="cd00130">
    <property type="entry name" value="PAS"/>
    <property type="match status" value="1"/>
</dbReference>
<evidence type="ECO:0000256" key="6">
    <source>
        <dbReference type="ARBA" id="ARBA00022777"/>
    </source>
</evidence>
<keyword evidence="7" id="KW-0067">ATP-binding</keyword>
<dbReference type="RefSeq" id="WP_149679255.1">
    <property type="nucleotide sequence ID" value="NZ_FQZP01000044.1"/>
</dbReference>
<dbReference type="SUPFAM" id="SSF55785">
    <property type="entry name" value="PYP-like sensor domain (PAS domain)"/>
    <property type="match status" value="2"/>
</dbReference>
<dbReference type="GO" id="GO:0005524">
    <property type="term" value="F:ATP binding"/>
    <property type="evidence" value="ECO:0007669"/>
    <property type="project" value="UniProtKB-KW"/>
</dbReference>
<dbReference type="PROSITE" id="PS50109">
    <property type="entry name" value="HIS_KIN"/>
    <property type="match status" value="1"/>
</dbReference>
<dbReference type="Pfam" id="PF13185">
    <property type="entry name" value="GAF_2"/>
    <property type="match status" value="1"/>
</dbReference>
<evidence type="ECO:0000256" key="5">
    <source>
        <dbReference type="ARBA" id="ARBA00022741"/>
    </source>
</evidence>
<dbReference type="InterPro" id="IPR000014">
    <property type="entry name" value="PAS"/>
</dbReference>
<dbReference type="SUPFAM" id="SSF55874">
    <property type="entry name" value="ATPase domain of HSP90 chaperone/DNA topoisomerase II/histidine kinase"/>
    <property type="match status" value="1"/>
</dbReference>
<dbReference type="Gene3D" id="3.30.565.10">
    <property type="entry name" value="Histidine kinase-like ATPase, C-terminal domain"/>
    <property type="match status" value="1"/>
</dbReference>
<dbReference type="Pfam" id="PF13426">
    <property type="entry name" value="PAS_9"/>
    <property type="match status" value="1"/>
</dbReference>
<dbReference type="Gene3D" id="3.30.450.40">
    <property type="match status" value="1"/>
</dbReference>
<feature type="domain" description="Histidine kinase" evidence="9">
    <location>
        <begin position="557"/>
        <end position="780"/>
    </location>
</feature>
<protein>
    <recommendedName>
        <fullName evidence="2">histidine kinase</fullName>
        <ecNumber evidence="2">2.7.13.3</ecNumber>
    </recommendedName>
</protein>
<dbReference type="InterPro" id="IPR036097">
    <property type="entry name" value="HisK_dim/P_sf"/>
</dbReference>
<dbReference type="Pfam" id="PF00512">
    <property type="entry name" value="HisKA"/>
    <property type="match status" value="1"/>
</dbReference>
<evidence type="ECO:0000313" key="11">
    <source>
        <dbReference type="EMBL" id="SHJ34394.1"/>
    </source>
</evidence>
<dbReference type="InterPro" id="IPR035965">
    <property type="entry name" value="PAS-like_dom_sf"/>
</dbReference>
<dbReference type="SUPFAM" id="SSF47384">
    <property type="entry name" value="Homodimeric domain of signal transducing histidine kinase"/>
    <property type="match status" value="1"/>
</dbReference>
<feature type="domain" description="PAS" evidence="10">
    <location>
        <begin position="251"/>
        <end position="289"/>
    </location>
</feature>
<dbReference type="Gene3D" id="1.10.287.130">
    <property type="match status" value="1"/>
</dbReference>
<dbReference type="Pfam" id="PF08448">
    <property type="entry name" value="PAS_4"/>
    <property type="match status" value="1"/>
</dbReference>
<dbReference type="PANTHER" id="PTHR43711">
    <property type="entry name" value="TWO-COMPONENT HISTIDINE KINASE"/>
    <property type="match status" value="1"/>
</dbReference>
<dbReference type="InterPro" id="IPR003594">
    <property type="entry name" value="HATPase_dom"/>
</dbReference>
<dbReference type="Proteomes" id="UP000324781">
    <property type="component" value="Unassembled WGS sequence"/>
</dbReference>
<keyword evidence="6" id="KW-0418">Kinase</keyword>
<keyword evidence="8" id="KW-0902">Two-component regulatory system</keyword>
<evidence type="ECO:0000256" key="7">
    <source>
        <dbReference type="ARBA" id="ARBA00022840"/>
    </source>
</evidence>
<comment type="catalytic activity">
    <reaction evidence="1">
        <text>ATP + protein L-histidine = ADP + protein N-phospho-L-histidine.</text>
        <dbReference type="EC" id="2.7.13.3"/>
    </reaction>
</comment>
<evidence type="ECO:0000313" key="12">
    <source>
        <dbReference type="Proteomes" id="UP000324781"/>
    </source>
</evidence>
<dbReference type="OrthoDB" id="9813394at2"/>
<dbReference type="InterPro" id="IPR003661">
    <property type="entry name" value="HisK_dim/P_dom"/>
</dbReference>
<dbReference type="SMART" id="SM00388">
    <property type="entry name" value="HisKA"/>
    <property type="match status" value="1"/>
</dbReference>
<reference evidence="11 12" key="1">
    <citation type="submission" date="2016-11" db="EMBL/GenBank/DDBJ databases">
        <authorList>
            <person name="Varghese N."/>
            <person name="Submissions S."/>
        </authorList>
    </citation>
    <scope>NUCLEOTIDE SEQUENCE [LARGE SCALE GENOMIC DNA]</scope>
    <source>
        <strain evidence="11 12">DSM 19027</strain>
    </source>
</reference>
<gene>
    <name evidence="11" type="ORF">SAMN05444373_10446</name>
</gene>
<dbReference type="EMBL" id="FQZP01000044">
    <property type="protein sequence ID" value="SHJ34394.1"/>
    <property type="molecule type" value="Genomic_DNA"/>
</dbReference>
<evidence type="ECO:0000259" key="9">
    <source>
        <dbReference type="PROSITE" id="PS50109"/>
    </source>
</evidence>
<dbReference type="PROSITE" id="PS50112">
    <property type="entry name" value="PAS"/>
    <property type="match status" value="1"/>
</dbReference>
<evidence type="ECO:0000259" key="10">
    <source>
        <dbReference type="PROSITE" id="PS50112"/>
    </source>
</evidence>
<dbReference type="Pfam" id="PF02518">
    <property type="entry name" value="HATPase_c"/>
    <property type="match status" value="1"/>
</dbReference>
<dbReference type="SMART" id="SM00387">
    <property type="entry name" value="HATPase_c"/>
    <property type="match status" value="1"/>
</dbReference>
<evidence type="ECO:0000256" key="4">
    <source>
        <dbReference type="ARBA" id="ARBA00022679"/>
    </source>
</evidence>
<evidence type="ECO:0000256" key="1">
    <source>
        <dbReference type="ARBA" id="ARBA00000085"/>
    </source>
</evidence>
<dbReference type="PRINTS" id="PR00344">
    <property type="entry name" value="BCTRLSENSOR"/>
</dbReference>
<dbReference type="CDD" id="cd16922">
    <property type="entry name" value="HATPase_EvgS-ArcB-TorS-like"/>
    <property type="match status" value="1"/>
</dbReference>
<dbReference type="Gene3D" id="3.30.450.20">
    <property type="entry name" value="PAS domain"/>
    <property type="match status" value="2"/>
</dbReference>
<evidence type="ECO:0000256" key="8">
    <source>
        <dbReference type="ARBA" id="ARBA00023012"/>
    </source>
</evidence>
<keyword evidence="3" id="KW-0597">Phosphoprotein</keyword>
<dbReference type="EC" id="2.7.13.3" evidence="2"/>
<dbReference type="SMART" id="SM00091">
    <property type="entry name" value="PAS"/>
    <property type="match status" value="2"/>
</dbReference>
<keyword evidence="5" id="KW-0547">Nucleotide-binding</keyword>